<gene>
    <name evidence="2" type="ORF">GSTUM_00003060001</name>
</gene>
<dbReference type="PANTHER" id="PTHR35859">
    <property type="entry name" value="NONSELECTIVE CATION CHANNEL PROTEIN"/>
    <property type="match status" value="1"/>
</dbReference>
<dbReference type="AlphaFoldDB" id="D5G8N8"/>
<dbReference type="PANTHER" id="PTHR35859:SF4">
    <property type="entry name" value="MEMBRANE CHANNEL PROTEIN, PUTATIVE (AFU_ORTHOLOGUE AFUA_6G11300)-RELATED"/>
    <property type="match status" value="1"/>
</dbReference>
<dbReference type="InterPro" id="IPR056336">
    <property type="entry name" value="YVC1_C"/>
</dbReference>
<dbReference type="RefSeq" id="XP_002836690.1">
    <property type="nucleotide sequence ID" value="XM_002836644.1"/>
</dbReference>
<dbReference type="STRING" id="656061.D5G8N8"/>
<reference evidence="2 3" key="1">
    <citation type="journal article" date="2010" name="Nature">
        <title>Perigord black truffle genome uncovers evolutionary origins and mechanisms of symbiosis.</title>
        <authorList>
            <person name="Martin F."/>
            <person name="Kohler A."/>
            <person name="Murat C."/>
            <person name="Balestrini R."/>
            <person name="Coutinho P.M."/>
            <person name="Jaillon O."/>
            <person name="Montanini B."/>
            <person name="Morin E."/>
            <person name="Noel B."/>
            <person name="Percudani R."/>
            <person name="Porcel B."/>
            <person name="Rubini A."/>
            <person name="Amicucci A."/>
            <person name="Amselem J."/>
            <person name="Anthouard V."/>
            <person name="Arcioni S."/>
            <person name="Artiguenave F."/>
            <person name="Aury J.M."/>
            <person name="Ballario P."/>
            <person name="Bolchi A."/>
            <person name="Brenna A."/>
            <person name="Brun A."/>
            <person name="Buee M."/>
            <person name="Cantarel B."/>
            <person name="Chevalier G."/>
            <person name="Couloux A."/>
            <person name="Da Silva C."/>
            <person name="Denoeud F."/>
            <person name="Duplessis S."/>
            <person name="Ghignone S."/>
            <person name="Hilselberger B."/>
            <person name="Iotti M."/>
            <person name="Marcais B."/>
            <person name="Mello A."/>
            <person name="Miranda M."/>
            <person name="Pacioni G."/>
            <person name="Quesneville H."/>
            <person name="Riccioni C."/>
            <person name="Ruotolo R."/>
            <person name="Splivallo R."/>
            <person name="Stocchi V."/>
            <person name="Tisserant E."/>
            <person name="Viscomi A.R."/>
            <person name="Zambonelli A."/>
            <person name="Zampieri E."/>
            <person name="Henrissat B."/>
            <person name="Lebrun M.H."/>
            <person name="Paolocci F."/>
            <person name="Bonfante P."/>
            <person name="Ottonello S."/>
            <person name="Wincker P."/>
        </authorList>
    </citation>
    <scope>NUCLEOTIDE SEQUENCE [LARGE SCALE GENOMIC DNA]</scope>
    <source>
        <strain evidence="2 3">Mel28</strain>
    </source>
</reference>
<dbReference type="InParanoid" id="D5G8N8"/>
<dbReference type="InterPro" id="IPR052971">
    <property type="entry name" value="TRP_calcium_channel"/>
</dbReference>
<evidence type="ECO:0000259" key="1">
    <source>
        <dbReference type="Pfam" id="PF23317"/>
    </source>
</evidence>
<dbReference type="HOGENOM" id="CLU_2514265_0_0_1"/>
<name>D5G8N8_TUBMM</name>
<dbReference type="Proteomes" id="UP000006911">
    <property type="component" value="Unassembled WGS sequence"/>
</dbReference>
<protein>
    <submittedName>
        <fullName evidence="2">(Perigord truffle) hypothetical protein</fullName>
    </submittedName>
</protein>
<keyword evidence="3" id="KW-1185">Reference proteome</keyword>
<accession>D5G8N8</accession>
<dbReference type="GeneID" id="9186263"/>
<feature type="domain" description="Calcium channel YVC1-like C-terminal transmembrane" evidence="1">
    <location>
        <begin position="29"/>
        <end position="85"/>
    </location>
</feature>
<organism evidence="2 3">
    <name type="scientific">Tuber melanosporum (strain Mel28)</name>
    <name type="common">Perigord black truffle</name>
    <dbReference type="NCBI Taxonomy" id="656061"/>
    <lineage>
        <taxon>Eukaryota</taxon>
        <taxon>Fungi</taxon>
        <taxon>Dikarya</taxon>
        <taxon>Ascomycota</taxon>
        <taxon>Pezizomycotina</taxon>
        <taxon>Pezizomycetes</taxon>
        <taxon>Pezizales</taxon>
        <taxon>Tuberaceae</taxon>
        <taxon>Tuber</taxon>
    </lineage>
</organism>
<dbReference type="KEGG" id="tml:GSTUM_00003060001"/>
<proteinExistence type="predicted"/>
<sequence>MGIVLPALPFTETVPRGSRSANGLVQLHGRAPVTAFLKIYHFLLVTILIKVLTDEFAAVAAGSRGAEHWFIVAVNTGLMVKSDSL</sequence>
<evidence type="ECO:0000313" key="3">
    <source>
        <dbReference type="Proteomes" id="UP000006911"/>
    </source>
</evidence>
<dbReference type="Pfam" id="PF23317">
    <property type="entry name" value="YVC1_C"/>
    <property type="match status" value="1"/>
</dbReference>
<evidence type="ECO:0000313" key="2">
    <source>
        <dbReference type="EMBL" id="CAZ80881.1"/>
    </source>
</evidence>
<dbReference type="EMBL" id="FN430049">
    <property type="protein sequence ID" value="CAZ80881.1"/>
    <property type="molecule type" value="Genomic_DNA"/>
</dbReference>